<protein>
    <submittedName>
        <fullName evidence="2">Uncharacterized protein</fullName>
    </submittedName>
</protein>
<feature type="region of interest" description="Disordered" evidence="1">
    <location>
        <begin position="185"/>
        <end position="205"/>
    </location>
</feature>
<dbReference type="AlphaFoldDB" id="A0A445B5J9"/>
<organism evidence="2 3">
    <name type="scientific">Arachis hypogaea</name>
    <name type="common">Peanut</name>
    <dbReference type="NCBI Taxonomy" id="3818"/>
    <lineage>
        <taxon>Eukaryota</taxon>
        <taxon>Viridiplantae</taxon>
        <taxon>Streptophyta</taxon>
        <taxon>Embryophyta</taxon>
        <taxon>Tracheophyta</taxon>
        <taxon>Spermatophyta</taxon>
        <taxon>Magnoliopsida</taxon>
        <taxon>eudicotyledons</taxon>
        <taxon>Gunneridae</taxon>
        <taxon>Pentapetalae</taxon>
        <taxon>rosids</taxon>
        <taxon>fabids</taxon>
        <taxon>Fabales</taxon>
        <taxon>Fabaceae</taxon>
        <taxon>Papilionoideae</taxon>
        <taxon>50 kb inversion clade</taxon>
        <taxon>dalbergioids sensu lato</taxon>
        <taxon>Dalbergieae</taxon>
        <taxon>Pterocarpus clade</taxon>
        <taxon>Arachis</taxon>
    </lineage>
</organism>
<evidence type="ECO:0000256" key="1">
    <source>
        <dbReference type="SAM" id="MobiDB-lite"/>
    </source>
</evidence>
<name>A0A445B5J9_ARAHY</name>
<dbReference type="Pfam" id="PF03004">
    <property type="entry name" value="Transposase_24"/>
    <property type="match status" value="1"/>
</dbReference>
<dbReference type="Proteomes" id="UP000289738">
    <property type="component" value="Chromosome A10"/>
</dbReference>
<reference evidence="2 3" key="1">
    <citation type="submission" date="2019-01" db="EMBL/GenBank/DDBJ databases">
        <title>Sequencing of cultivated peanut Arachis hypogaea provides insights into genome evolution and oil improvement.</title>
        <authorList>
            <person name="Chen X."/>
        </authorList>
    </citation>
    <scope>NUCLEOTIDE SEQUENCE [LARGE SCALE GENOMIC DNA]</scope>
    <source>
        <strain evidence="3">cv. Fuhuasheng</strain>
        <tissue evidence="2">Leaves</tissue>
    </source>
</reference>
<comment type="caution">
    <text evidence="2">The sequence shown here is derived from an EMBL/GenBank/DDBJ whole genome shotgun (WGS) entry which is preliminary data.</text>
</comment>
<feature type="compositionally biased region" description="Polar residues" evidence="1">
    <location>
        <begin position="185"/>
        <end position="194"/>
    </location>
</feature>
<accession>A0A445B5J9</accession>
<dbReference type="EMBL" id="SDMP01000010">
    <property type="protein sequence ID" value="RYR33957.1"/>
    <property type="molecule type" value="Genomic_DNA"/>
</dbReference>
<proteinExistence type="predicted"/>
<evidence type="ECO:0000313" key="2">
    <source>
        <dbReference type="EMBL" id="RYR33957.1"/>
    </source>
</evidence>
<keyword evidence="3" id="KW-1185">Reference proteome</keyword>
<dbReference type="InterPro" id="IPR004252">
    <property type="entry name" value="Probable_transposase_24"/>
</dbReference>
<gene>
    <name evidence="2" type="ORF">Ahy_A10g048654</name>
</gene>
<sequence>MDKTHDLMIRKIFDHRMARKLQQMLDDVHEHCDHLTIWLHPDIKNVLYIHWKTDEGFKHRCLTNRASKASARSSKYIGGSATFIKIKTRLSMSLDHDATIAETFNYTHALKEKKERFDDQRATNHYIKVVTHQSHRTGDDGNNFTASVIDPDMVGRETASKLYKNRVYGLGSFFVNNLRTSTLRQSSASVTSRPVDTEDGVDLRE</sequence>
<evidence type="ECO:0000313" key="3">
    <source>
        <dbReference type="Proteomes" id="UP000289738"/>
    </source>
</evidence>